<dbReference type="AlphaFoldDB" id="A0A1E3H7J7"/>
<dbReference type="InterPro" id="IPR051692">
    <property type="entry name" value="OMP-like"/>
</dbReference>
<dbReference type="InterPro" id="IPR027385">
    <property type="entry name" value="Beta-barrel_OMP"/>
</dbReference>
<evidence type="ECO:0000256" key="4">
    <source>
        <dbReference type="ARBA" id="ARBA00023237"/>
    </source>
</evidence>
<dbReference type="Pfam" id="PF13505">
    <property type="entry name" value="OMP_b-brl"/>
    <property type="match status" value="1"/>
</dbReference>
<evidence type="ECO:0000256" key="5">
    <source>
        <dbReference type="ARBA" id="ARBA00038306"/>
    </source>
</evidence>
<dbReference type="PANTHER" id="PTHR34001:SF3">
    <property type="entry name" value="BLL7405 PROTEIN"/>
    <property type="match status" value="1"/>
</dbReference>
<keyword evidence="4" id="KW-0998">Cell outer membrane</keyword>
<comment type="subcellular location">
    <subcellularLocation>
        <location evidence="1">Cell outer membrane</location>
    </subcellularLocation>
</comment>
<dbReference type="GO" id="GO:0009279">
    <property type="term" value="C:cell outer membrane"/>
    <property type="evidence" value="ECO:0007669"/>
    <property type="project" value="UniProtKB-SubCell"/>
</dbReference>
<dbReference type="Proteomes" id="UP000094622">
    <property type="component" value="Unassembled WGS sequence"/>
</dbReference>
<comment type="similarity">
    <text evidence="5">Belongs to the Omp25/RopB family.</text>
</comment>
<evidence type="ECO:0000259" key="6">
    <source>
        <dbReference type="Pfam" id="PF13505"/>
    </source>
</evidence>
<dbReference type="EMBL" id="MCRJ01000014">
    <property type="protein sequence ID" value="ODN71746.1"/>
    <property type="molecule type" value="Genomic_DNA"/>
</dbReference>
<keyword evidence="2" id="KW-0732">Signal</keyword>
<keyword evidence="7" id="KW-0812">Transmembrane</keyword>
<dbReference type="SUPFAM" id="SSF56925">
    <property type="entry name" value="OMPA-like"/>
    <property type="match status" value="1"/>
</dbReference>
<dbReference type="Gene3D" id="2.40.160.20">
    <property type="match status" value="1"/>
</dbReference>
<keyword evidence="8" id="KW-1185">Reference proteome</keyword>
<accession>A0A1E3H7J7</accession>
<evidence type="ECO:0000256" key="1">
    <source>
        <dbReference type="ARBA" id="ARBA00004442"/>
    </source>
</evidence>
<evidence type="ECO:0000313" key="8">
    <source>
        <dbReference type="Proteomes" id="UP000094622"/>
    </source>
</evidence>
<reference evidence="7 8" key="1">
    <citation type="submission" date="2016-07" db="EMBL/GenBank/DDBJ databases">
        <title>Draft Genome Sequence of Methylobrevis pamukkalensis PK2.</title>
        <authorList>
            <person name="Vasilenko O.V."/>
            <person name="Doronina N.V."/>
            <person name="Shmareva M.N."/>
            <person name="Tarlachkov S.V."/>
            <person name="Mustakhimov I."/>
            <person name="Trotsenko Y.A."/>
        </authorList>
    </citation>
    <scope>NUCLEOTIDE SEQUENCE [LARGE SCALE GENOMIC DNA]</scope>
    <source>
        <strain evidence="7 8">PK2</strain>
    </source>
</reference>
<name>A0A1E3H7J7_9HYPH</name>
<organism evidence="7 8">
    <name type="scientific">Methylobrevis pamukkalensis</name>
    <dbReference type="NCBI Taxonomy" id="1439726"/>
    <lineage>
        <taxon>Bacteria</taxon>
        <taxon>Pseudomonadati</taxon>
        <taxon>Pseudomonadota</taxon>
        <taxon>Alphaproteobacteria</taxon>
        <taxon>Hyphomicrobiales</taxon>
        <taxon>Pleomorphomonadaceae</taxon>
        <taxon>Methylobrevis</taxon>
    </lineage>
</organism>
<gene>
    <name evidence="7" type="ORF">A6302_00888</name>
</gene>
<feature type="domain" description="Outer membrane protein beta-barrel" evidence="6">
    <location>
        <begin position="5"/>
        <end position="161"/>
    </location>
</feature>
<evidence type="ECO:0000256" key="3">
    <source>
        <dbReference type="ARBA" id="ARBA00023136"/>
    </source>
</evidence>
<dbReference type="PANTHER" id="PTHR34001">
    <property type="entry name" value="BLL7405 PROTEIN"/>
    <property type="match status" value="1"/>
</dbReference>
<dbReference type="InterPro" id="IPR011250">
    <property type="entry name" value="OMP/PagP_B-barrel"/>
</dbReference>
<dbReference type="OrthoDB" id="9815357at2"/>
<evidence type="ECO:0000256" key="2">
    <source>
        <dbReference type="ARBA" id="ARBA00022729"/>
    </source>
</evidence>
<evidence type="ECO:0000313" key="7">
    <source>
        <dbReference type="EMBL" id="ODN71746.1"/>
    </source>
</evidence>
<keyword evidence="3" id="KW-0472">Membrane</keyword>
<protein>
    <submittedName>
        <fullName evidence="7">OmpA-like transmembrane domain protein</fullName>
    </submittedName>
</protein>
<proteinExistence type="inferred from homology"/>
<comment type="caution">
    <text evidence="7">The sequence shown here is derived from an EMBL/GenBank/DDBJ whole genome shotgun (WGS) entry which is preliminary data.</text>
</comment>
<sequence length="161" mass="16352">MGSIVFGLEADFDASGMDGSGTDNNPLFIGPVHGEFSLLWQGSVRARLGYAVDRLLVYGTGGFAYGNAEVSASVSGGDGGGGTVTAAAAPGLSASEENILTGWTVGAGVEYAFTDALSARLEYRYTDLGEATYSATTGIGAGSAKFGVTYSQVLAGISYRF</sequence>